<evidence type="ECO:0000256" key="5">
    <source>
        <dbReference type="ARBA" id="ARBA00022692"/>
    </source>
</evidence>
<comment type="similarity">
    <text evidence="2">Belongs to the tellurite-resistance/dicarboxylate transporter (TDT) family.</text>
</comment>
<evidence type="ECO:0000256" key="8">
    <source>
        <dbReference type="SAM" id="MobiDB-lite"/>
    </source>
</evidence>
<evidence type="ECO:0000313" key="11">
    <source>
        <dbReference type="Proteomes" id="UP001165120"/>
    </source>
</evidence>
<evidence type="ECO:0000256" key="3">
    <source>
        <dbReference type="ARBA" id="ARBA00022448"/>
    </source>
</evidence>
<proteinExistence type="inferred from homology"/>
<sequence>MLAVLSSSDTKMSTDSTVHGSGAKINDYDTSANNVNPEVVANENSNNDDNDTTRNIDTYEGFFRTAFVKDFHPVWTAAYMSTGIAACVLFGFPYEATWLRICGLIMWGISLILFLAVNWLFIHKALVYKTWLKTVLTEPSLNVFLAPYSMGFSTTVNMIHLVTVHYKHDFAIGTMVFWWINALLAVLISWTVIFILFSYKDIEYKGLNPTIVLSCLPLTVCSSSGALITSTLPNKNLQLTTMVISFLLWSNSVWIGSLFTGIVFWKLLTSGLPPKMLTLTSFIPIGLLCHGAWSILLNGSNIENYLISYTDIPDKEVVGKTLQLITLAIALFFIAFGFFFTFFAFASWIKVGHITLNKSYWAAPFPLGALTLALNEFFKSSGITVFRDIASIYGALAVVLTILCIFITLFFEFPHDQIRSRYSRKKQSDIV</sequence>
<dbReference type="GO" id="GO:0005886">
    <property type="term" value="C:plasma membrane"/>
    <property type="evidence" value="ECO:0007669"/>
    <property type="project" value="UniProtKB-SubCell"/>
</dbReference>
<feature type="transmembrane region" description="Helical" evidence="9">
    <location>
        <begin position="324"/>
        <end position="348"/>
    </location>
</feature>
<keyword evidence="3" id="KW-0813">Transport</keyword>
<dbReference type="Proteomes" id="UP001165120">
    <property type="component" value="Unassembled WGS sequence"/>
</dbReference>
<evidence type="ECO:0000256" key="7">
    <source>
        <dbReference type="ARBA" id="ARBA00023136"/>
    </source>
</evidence>
<keyword evidence="5 9" id="KW-0812">Transmembrane</keyword>
<dbReference type="InterPro" id="IPR038665">
    <property type="entry name" value="Voltage-dep_anion_channel_sf"/>
</dbReference>
<evidence type="ECO:0000256" key="2">
    <source>
        <dbReference type="ARBA" id="ARBA00008566"/>
    </source>
</evidence>
<dbReference type="Gene3D" id="1.50.10.150">
    <property type="entry name" value="Voltage-dependent anion channel"/>
    <property type="match status" value="1"/>
</dbReference>
<evidence type="ECO:0000313" key="10">
    <source>
        <dbReference type="EMBL" id="GME68182.1"/>
    </source>
</evidence>
<dbReference type="PANTHER" id="PTHR31686">
    <property type="match status" value="1"/>
</dbReference>
<feature type="transmembrane region" description="Helical" evidence="9">
    <location>
        <begin position="74"/>
        <end position="92"/>
    </location>
</feature>
<comment type="subcellular location">
    <subcellularLocation>
        <location evidence="1">Cell membrane</location>
        <topology evidence="1">Multi-pass membrane protein</topology>
    </subcellularLocation>
</comment>
<keyword evidence="7 9" id="KW-0472">Membrane</keyword>
<feature type="transmembrane region" description="Helical" evidence="9">
    <location>
        <begin position="244"/>
        <end position="265"/>
    </location>
</feature>
<dbReference type="InterPro" id="IPR004695">
    <property type="entry name" value="SLAC1/Mae1/Ssu1/TehA"/>
</dbReference>
<name>A0A9W6SXC7_CANBO</name>
<feature type="transmembrane region" description="Helical" evidence="9">
    <location>
        <begin position="277"/>
        <end position="296"/>
    </location>
</feature>
<accession>A0A9W6SXC7</accession>
<dbReference type="Pfam" id="PF03595">
    <property type="entry name" value="SLAC1"/>
    <property type="match status" value="1"/>
</dbReference>
<dbReference type="EMBL" id="BSXN01000347">
    <property type="protein sequence ID" value="GME68182.1"/>
    <property type="molecule type" value="Genomic_DNA"/>
</dbReference>
<feature type="transmembrane region" description="Helical" evidence="9">
    <location>
        <begin position="211"/>
        <end position="232"/>
    </location>
</feature>
<protein>
    <submittedName>
        <fullName evidence="10">Unnamed protein product</fullName>
    </submittedName>
</protein>
<evidence type="ECO:0000256" key="6">
    <source>
        <dbReference type="ARBA" id="ARBA00022989"/>
    </source>
</evidence>
<organism evidence="10 11">
    <name type="scientific">Candida boidinii</name>
    <name type="common">Yeast</name>
    <dbReference type="NCBI Taxonomy" id="5477"/>
    <lineage>
        <taxon>Eukaryota</taxon>
        <taxon>Fungi</taxon>
        <taxon>Dikarya</taxon>
        <taxon>Ascomycota</taxon>
        <taxon>Saccharomycotina</taxon>
        <taxon>Pichiomycetes</taxon>
        <taxon>Pichiales</taxon>
        <taxon>Pichiaceae</taxon>
        <taxon>Ogataea</taxon>
        <taxon>Ogataea/Candida clade</taxon>
    </lineage>
</organism>
<feature type="compositionally biased region" description="Low complexity" evidence="8">
    <location>
        <begin position="1"/>
        <end position="17"/>
    </location>
</feature>
<keyword evidence="11" id="KW-1185">Reference proteome</keyword>
<keyword evidence="4" id="KW-1003">Cell membrane</keyword>
<comment type="caution">
    <text evidence="10">The sequence shown here is derived from an EMBL/GenBank/DDBJ whole genome shotgun (WGS) entry which is preliminary data.</text>
</comment>
<evidence type="ECO:0000256" key="1">
    <source>
        <dbReference type="ARBA" id="ARBA00004651"/>
    </source>
</evidence>
<gene>
    <name evidence="10" type="ORF">Cboi02_000145800</name>
</gene>
<reference evidence="10" key="1">
    <citation type="submission" date="2023-04" db="EMBL/GenBank/DDBJ databases">
        <title>Candida boidinii NBRC 10035.</title>
        <authorList>
            <person name="Ichikawa N."/>
            <person name="Sato H."/>
            <person name="Tonouchi N."/>
        </authorList>
    </citation>
    <scope>NUCLEOTIDE SEQUENCE</scope>
    <source>
        <strain evidence="10">NBRC 10035</strain>
    </source>
</reference>
<evidence type="ECO:0000256" key="4">
    <source>
        <dbReference type="ARBA" id="ARBA00022475"/>
    </source>
</evidence>
<feature type="transmembrane region" description="Helical" evidence="9">
    <location>
        <begin position="98"/>
        <end position="122"/>
    </location>
</feature>
<evidence type="ECO:0000256" key="9">
    <source>
        <dbReference type="SAM" id="Phobius"/>
    </source>
</evidence>
<feature type="transmembrane region" description="Helical" evidence="9">
    <location>
        <begin position="390"/>
        <end position="411"/>
    </location>
</feature>
<feature type="transmembrane region" description="Helical" evidence="9">
    <location>
        <begin position="176"/>
        <end position="199"/>
    </location>
</feature>
<dbReference type="PANTHER" id="PTHR31686:SF1">
    <property type="entry name" value="SULFITE EFFLUX PUMP SSU1"/>
    <property type="match status" value="1"/>
</dbReference>
<feature type="region of interest" description="Disordered" evidence="8">
    <location>
        <begin position="1"/>
        <end position="32"/>
    </location>
</feature>
<feature type="transmembrane region" description="Helical" evidence="9">
    <location>
        <begin position="143"/>
        <end position="164"/>
    </location>
</feature>
<dbReference type="AlphaFoldDB" id="A0A9W6SXC7"/>
<keyword evidence="6 9" id="KW-1133">Transmembrane helix</keyword>
<feature type="transmembrane region" description="Helical" evidence="9">
    <location>
        <begin position="360"/>
        <end position="378"/>
    </location>
</feature>
<dbReference type="GO" id="GO:0000319">
    <property type="term" value="F:sulfite transmembrane transporter activity"/>
    <property type="evidence" value="ECO:0007669"/>
    <property type="project" value="TreeGrafter"/>
</dbReference>
<dbReference type="InterPro" id="IPR051629">
    <property type="entry name" value="Sulfite_efflux_TDT"/>
</dbReference>